<evidence type="ECO:0000313" key="2">
    <source>
        <dbReference type="Proteomes" id="UP001143364"/>
    </source>
</evidence>
<organism evidence="1 2">
    <name type="scientific">Methylopila jiangsuensis</name>
    <dbReference type="NCBI Taxonomy" id="586230"/>
    <lineage>
        <taxon>Bacteria</taxon>
        <taxon>Pseudomonadati</taxon>
        <taxon>Pseudomonadota</taxon>
        <taxon>Alphaproteobacteria</taxon>
        <taxon>Hyphomicrobiales</taxon>
        <taxon>Methylopilaceae</taxon>
        <taxon>Methylopila</taxon>
    </lineage>
</organism>
<accession>A0A9W6N594</accession>
<gene>
    <name evidence="1" type="ORF">GCM10008171_33870</name>
</gene>
<proteinExistence type="predicted"/>
<sequence length="75" mass="8337">MNGSRLDPPTRSCVDREPSDVCERCGQVLGPADGYLPSNCIDLEAREDRAREIYQKAAMEQAGGSVAQSIRRRRQ</sequence>
<comment type="caution">
    <text evidence="1">The sequence shown here is derived from an EMBL/GenBank/DDBJ whole genome shotgun (WGS) entry which is preliminary data.</text>
</comment>
<name>A0A9W6N594_9HYPH</name>
<dbReference type="EMBL" id="BSFK01000016">
    <property type="protein sequence ID" value="GLK78133.1"/>
    <property type="molecule type" value="Genomic_DNA"/>
</dbReference>
<evidence type="ECO:0000313" key="1">
    <source>
        <dbReference type="EMBL" id="GLK78133.1"/>
    </source>
</evidence>
<reference evidence="1" key="1">
    <citation type="journal article" date="2014" name="Int. J. Syst. Evol. Microbiol.">
        <title>Complete genome sequence of Corynebacterium casei LMG S-19264T (=DSM 44701T), isolated from a smear-ripened cheese.</title>
        <authorList>
            <consortium name="US DOE Joint Genome Institute (JGI-PGF)"/>
            <person name="Walter F."/>
            <person name="Albersmeier A."/>
            <person name="Kalinowski J."/>
            <person name="Ruckert C."/>
        </authorList>
    </citation>
    <scope>NUCLEOTIDE SEQUENCE</scope>
    <source>
        <strain evidence="1">VKM B-2555</strain>
    </source>
</reference>
<reference evidence="1" key="2">
    <citation type="submission" date="2023-01" db="EMBL/GenBank/DDBJ databases">
        <authorList>
            <person name="Sun Q."/>
            <person name="Evtushenko L."/>
        </authorList>
    </citation>
    <scope>NUCLEOTIDE SEQUENCE</scope>
    <source>
        <strain evidence="1">VKM B-2555</strain>
    </source>
</reference>
<keyword evidence="2" id="KW-1185">Reference proteome</keyword>
<dbReference type="Proteomes" id="UP001143364">
    <property type="component" value="Unassembled WGS sequence"/>
</dbReference>
<dbReference type="AlphaFoldDB" id="A0A9W6N594"/>
<protein>
    <submittedName>
        <fullName evidence="1">Uncharacterized protein</fullName>
    </submittedName>
</protein>